<feature type="domain" description="EamA" evidence="7">
    <location>
        <begin position="21"/>
        <end position="149"/>
    </location>
</feature>
<evidence type="ECO:0000256" key="4">
    <source>
        <dbReference type="ARBA" id="ARBA00022989"/>
    </source>
</evidence>
<evidence type="ECO:0000256" key="1">
    <source>
        <dbReference type="ARBA" id="ARBA00004141"/>
    </source>
</evidence>
<keyword evidence="5 6" id="KW-0472">Membrane</keyword>
<feature type="transmembrane region" description="Helical" evidence="6">
    <location>
        <begin position="17"/>
        <end position="35"/>
    </location>
</feature>
<dbReference type="Pfam" id="PF00892">
    <property type="entry name" value="EamA"/>
    <property type="match status" value="2"/>
</dbReference>
<feature type="transmembrane region" description="Helical" evidence="6">
    <location>
        <begin position="282"/>
        <end position="300"/>
    </location>
</feature>
<gene>
    <name evidence="8" type="ORF">GCM10010989_12280</name>
</gene>
<protein>
    <recommendedName>
        <fullName evidence="7">EamA domain-containing protein</fullName>
    </recommendedName>
</protein>
<feature type="transmembrane region" description="Helical" evidence="6">
    <location>
        <begin position="227"/>
        <end position="246"/>
    </location>
</feature>
<comment type="subcellular location">
    <subcellularLocation>
        <location evidence="1">Membrane</location>
        <topology evidence="1">Multi-pass membrane protein</topology>
    </subcellularLocation>
</comment>
<feature type="domain" description="EamA" evidence="7">
    <location>
        <begin position="164"/>
        <end position="299"/>
    </location>
</feature>
<dbReference type="InterPro" id="IPR000620">
    <property type="entry name" value="EamA_dom"/>
</dbReference>
<dbReference type="EMBL" id="BMIO01000003">
    <property type="protein sequence ID" value="GGD39678.1"/>
    <property type="molecule type" value="Genomic_DNA"/>
</dbReference>
<proteinExistence type="inferred from homology"/>
<dbReference type="Proteomes" id="UP000598997">
    <property type="component" value="Unassembled WGS sequence"/>
</dbReference>
<dbReference type="PANTHER" id="PTHR32322">
    <property type="entry name" value="INNER MEMBRANE TRANSPORTER"/>
    <property type="match status" value="1"/>
</dbReference>
<feature type="transmembrane region" description="Helical" evidence="6">
    <location>
        <begin position="258"/>
        <end position="276"/>
    </location>
</feature>
<dbReference type="SUPFAM" id="SSF103481">
    <property type="entry name" value="Multidrug resistance efflux transporter EmrE"/>
    <property type="match status" value="2"/>
</dbReference>
<organism evidence="8 9">
    <name type="scientific">Croceicoccus pelagius</name>
    <dbReference type="NCBI Taxonomy" id="1703341"/>
    <lineage>
        <taxon>Bacteria</taxon>
        <taxon>Pseudomonadati</taxon>
        <taxon>Pseudomonadota</taxon>
        <taxon>Alphaproteobacteria</taxon>
        <taxon>Sphingomonadales</taxon>
        <taxon>Erythrobacteraceae</taxon>
        <taxon>Croceicoccus</taxon>
    </lineage>
</organism>
<evidence type="ECO:0000313" key="9">
    <source>
        <dbReference type="Proteomes" id="UP000598997"/>
    </source>
</evidence>
<keyword evidence="4 6" id="KW-1133">Transmembrane helix</keyword>
<dbReference type="InterPro" id="IPR050638">
    <property type="entry name" value="AA-Vitamin_Transporters"/>
</dbReference>
<evidence type="ECO:0000313" key="8">
    <source>
        <dbReference type="EMBL" id="GGD39678.1"/>
    </source>
</evidence>
<sequence>MTGGARRQRLSFADPRVFLPFCLVALIWGSTWLVIKDQISFVPPSWTIAYRFVIATAAMLVLLTFRREKLRITKAGLPIVAIVGVTQFVMNFHFVYRAEMSLTSGIVALFFALIMIPNSILAWFVLRDRVSMGFVVGSAVAIVGVGLLLMHEYDMAGAREGVMLGVVLAILATVSASVANVTQATERAHAQPFLPLLTFSMMLGTAINVALALVLDGAPVWDPRPEYGFGLLYLGVVGSVITFPLYFTLIRNMGAGRAAYIGVATPILAMLLSTLFEGYDWTALTVGGSLLALAGLVLALKARS</sequence>
<evidence type="ECO:0000256" key="2">
    <source>
        <dbReference type="ARBA" id="ARBA00007362"/>
    </source>
</evidence>
<keyword evidence="9" id="KW-1185">Reference proteome</keyword>
<dbReference type="PANTHER" id="PTHR32322:SF2">
    <property type="entry name" value="EAMA DOMAIN-CONTAINING PROTEIN"/>
    <property type="match status" value="1"/>
</dbReference>
<evidence type="ECO:0000256" key="3">
    <source>
        <dbReference type="ARBA" id="ARBA00022692"/>
    </source>
</evidence>
<feature type="transmembrane region" description="Helical" evidence="6">
    <location>
        <begin position="102"/>
        <end position="126"/>
    </location>
</feature>
<dbReference type="GO" id="GO:0016020">
    <property type="term" value="C:membrane"/>
    <property type="evidence" value="ECO:0007669"/>
    <property type="project" value="UniProtKB-SubCell"/>
</dbReference>
<feature type="transmembrane region" description="Helical" evidence="6">
    <location>
        <begin position="47"/>
        <end position="65"/>
    </location>
</feature>
<dbReference type="RefSeq" id="WP_244881973.1">
    <property type="nucleotide sequence ID" value="NZ_LYWY01000032.1"/>
</dbReference>
<accession>A0A916YCY1</accession>
<feature type="transmembrane region" description="Helical" evidence="6">
    <location>
        <begin position="133"/>
        <end position="150"/>
    </location>
</feature>
<feature type="transmembrane region" description="Helical" evidence="6">
    <location>
        <begin position="77"/>
        <end position="96"/>
    </location>
</feature>
<feature type="transmembrane region" description="Helical" evidence="6">
    <location>
        <begin position="162"/>
        <end position="181"/>
    </location>
</feature>
<dbReference type="InterPro" id="IPR037185">
    <property type="entry name" value="EmrE-like"/>
</dbReference>
<reference evidence="8 9" key="1">
    <citation type="journal article" date="2014" name="Int. J. Syst. Evol. Microbiol.">
        <title>Complete genome sequence of Corynebacterium casei LMG S-19264T (=DSM 44701T), isolated from a smear-ripened cheese.</title>
        <authorList>
            <consortium name="US DOE Joint Genome Institute (JGI-PGF)"/>
            <person name="Walter F."/>
            <person name="Albersmeier A."/>
            <person name="Kalinowski J."/>
            <person name="Ruckert C."/>
        </authorList>
    </citation>
    <scope>NUCLEOTIDE SEQUENCE [LARGE SCALE GENOMIC DNA]</scope>
    <source>
        <strain evidence="8 9">CGMCC 1.15358</strain>
    </source>
</reference>
<evidence type="ECO:0000259" key="7">
    <source>
        <dbReference type="Pfam" id="PF00892"/>
    </source>
</evidence>
<evidence type="ECO:0000256" key="6">
    <source>
        <dbReference type="SAM" id="Phobius"/>
    </source>
</evidence>
<evidence type="ECO:0000256" key="5">
    <source>
        <dbReference type="ARBA" id="ARBA00023136"/>
    </source>
</evidence>
<comment type="caution">
    <text evidence="8">The sequence shown here is derived from an EMBL/GenBank/DDBJ whole genome shotgun (WGS) entry which is preliminary data.</text>
</comment>
<name>A0A916YCY1_9SPHN</name>
<dbReference type="AlphaFoldDB" id="A0A916YCY1"/>
<keyword evidence="3 6" id="KW-0812">Transmembrane</keyword>
<feature type="transmembrane region" description="Helical" evidence="6">
    <location>
        <begin position="193"/>
        <end position="215"/>
    </location>
</feature>
<comment type="similarity">
    <text evidence="2">Belongs to the EamA transporter family.</text>
</comment>